<reference evidence="1 2" key="1">
    <citation type="submission" date="2016-03" db="EMBL/GenBank/DDBJ databases">
        <title>Comparative genomics of human isolates of Fusobacterium necrophorum.</title>
        <authorList>
            <person name="Jensen A."/>
            <person name="Bank S."/>
            <person name="Andersen P.S."/>
            <person name="Kristensen L.H."/>
            <person name="Prag J."/>
        </authorList>
    </citation>
    <scope>NUCLEOTIDE SEQUENCE [LARGE SCALE GENOMIC DNA]</scope>
    <source>
        <strain evidence="1 2">LS_1264</strain>
    </source>
</reference>
<comment type="caution">
    <text evidence="1">The sequence shown here is derived from an EMBL/GenBank/DDBJ whole genome shotgun (WGS) entry which is preliminary data.</text>
</comment>
<dbReference type="RefSeq" id="WP_005954460.1">
    <property type="nucleotide sequence ID" value="NZ_LVEW01000022.1"/>
</dbReference>
<evidence type="ECO:0000313" key="2">
    <source>
        <dbReference type="Proteomes" id="UP000075816"/>
    </source>
</evidence>
<dbReference type="KEGG" id="fnf:BSQ88_04580"/>
<dbReference type="AlphaFoldDB" id="A0A162JAH7"/>
<name>A0A162JAH7_9FUSO</name>
<sequence length="59" mass="7144">MIKECAEKCFYEIANSEAGSMERKTPSRILKYKILTWSFLFFQQIRILKLFMPLYFVLK</sequence>
<gene>
    <name evidence="1" type="ORF">A2J07_01500</name>
</gene>
<dbReference type="Proteomes" id="UP000075816">
    <property type="component" value="Unassembled WGS sequence"/>
</dbReference>
<protein>
    <submittedName>
        <fullName evidence="1">Uncharacterized protein</fullName>
    </submittedName>
</protein>
<evidence type="ECO:0000313" key="1">
    <source>
        <dbReference type="EMBL" id="KYL05437.1"/>
    </source>
</evidence>
<proteinExistence type="predicted"/>
<organism evidence="1 2">
    <name type="scientific">Fusobacterium necrophorum subsp. funduliforme</name>
    <dbReference type="NCBI Taxonomy" id="143387"/>
    <lineage>
        <taxon>Bacteria</taxon>
        <taxon>Fusobacteriati</taxon>
        <taxon>Fusobacteriota</taxon>
        <taxon>Fusobacteriia</taxon>
        <taxon>Fusobacteriales</taxon>
        <taxon>Fusobacteriaceae</taxon>
        <taxon>Fusobacterium</taxon>
    </lineage>
</organism>
<accession>A0A162JAH7</accession>
<dbReference type="EMBL" id="LVEA01000001">
    <property type="protein sequence ID" value="KYL05437.1"/>
    <property type="molecule type" value="Genomic_DNA"/>
</dbReference>